<reference evidence="7 10" key="2">
    <citation type="submission" date="2020-01" db="EMBL/GenBank/DDBJ databases">
        <title>Genome sequence of Arachis hypogaea, cultivar Shitouqi.</title>
        <authorList>
            <person name="Zhuang W."/>
            <person name="Chen H."/>
            <person name="Varshney R."/>
            <person name="Wang D."/>
            <person name="Ming R."/>
        </authorList>
    </citation>
    <scope>NUCLEOTIDE SEQUENCE [LARGE SCALE GENOMIC DNA]</scope>
    <source>
        <tissue evidence="7">Young leaf</tissue>
    </source>
</reference>
<sequence>MKENVELVFEICVVIPKREAVLKGEEDFDCGNVFARELKNAGLVVDRVIGNSDEFFKVAAPLETLGRAAAELRIMKRTHIGMDLQFDMVEVDAFVKQPDGSLFSWYERFQCYCHLMHGIVNNSKSSRILKFNRREIRWEVGEHLLPKLESEIIIKQIFPLHDDKIRKKLLKTWALQWWDFTTQPVDEIYAYYGSKIAIYFAFLGMYTQWLLFPAVVGLIVYFIDYGSANLVVLPAFFIAVILWAIMFSQFWKRKNAALLARWPITYGNAVDEEYKVAGMKGNAQPRQNPMDLIKLLEADRVKGKKVFTKYEWFNHLLRIRNDALIIISIICLQLPFELAYAHLYEVLNKDIIKFGLTAIYLATIQYITKLGGKVSVKLIMFEHNENPETRADSLVYKVFGLYFMQTYIGIFYHALLHRNFGTLRKVLIQRLLISEVVQNLIETSLPYINYNYKKYAVRQNKEKEEKGSAGTFEFTSRVEKEFLKASYTASTGEELEDGLFDDFLELALQFGMILMFACAFPPAFAMSALNNIMEIRTDALKLLAMMKRPVPRASATVGAWLNIFQFLILMSICTNCALLAWLFDEEGKWKIEPGLVVILIMEHALLLIKFGFSRLVPSEPAWVRAARAKNSSQARDMYTKRLLRTISGGEKTRELKKIE</sequence>
<protein>
    <submittedName>
        <fullName evidence="7">Anoctamin-like protein</fullName>
    </submittedName>
</protein>
<evidence type="ECO:0000313" key="7">
    <source>
        <dbReference type="EMBL" id="QHN76065.1"/>
    </source>
</evidence>
<dbReference type="EMBL" id="SDMP01000019">
    <property type="protein sequence ID" value="RYQ87571.1"/>
    <property type="molecule type" value="Genomic_DNA"/>
</dbReference>
<gene>
    <name evidence="8" type="ORF">Ahy_B09g095087</name>
    <name evidence="7" type="ORF">DS421_19g640730</name>
</gene>
<keyword evidence="4 5" id="KW-0472">Membrane</keyword>
<evidence type="ECO:0000256" key="1">
    <source>
        <dbReference type="ARBA" id="ARBA00004141"/>
    </source>
</evidence>
<dbReference type="Pfam" id="PF04547">
    <property type="entry name" value="Anoctamin"/>
    <property type="match status" value="1"/>
</dbReference>
<dbReference type="EMBL" id="CP031001">
    <property type="protein sequence ID" value="QHN76065.1"/>
    <property type="molecule type" value="Genomic_DNA"/>
</dbReference>
<feature type="transmembrane region" description="Helical" evidence="5">
    <location>
        <begin position="393"/>
        <end position="415"/>
    </location>
</feature>
<reference evidence="8 9" key="1">
    <citation type="submission" date="2019-01" db="EMBL/GenBank/DDBJ databases">
        <title>Sequencing of cultivated peanut Arachis hypogaea provides insights into genome evolution and oil improvement.</title>
        <authorList>
            <person name="Chen X."/>
        </authorList>
    </citation>
    <scope>NUCLEOTIDE SEQUENCE [LARGE SCALE GENOMIC DNA]</scope>
    <source>
        <strain evidence="9">cv. Fuhuasheng</strain>
        <strain evidence="8">GDAAS-fuhuasheng2018</strain>
        <tissue evidence="8">Leaves</tissue>
    </source>
</reference>
<dbReference type="InterPro" id="IPR049452">
    <property type="entry name" value="Anoctamin_TM"/>
</dbReference>
<keyword evidence="3 5" id="KW-1133">Transmembrane helix</keyword>
<feature type="transmembrane region" description="Helical" evidence="5">
    <location>
        <begin position="354"/>
        <end position="372"/>
    </location>
</feature>
<keyword evidence="9" id="KW-1185">Reference proteome</keyword>
<name>A0A444XCW3_ARAHY</name>
<evidence type="ECO:0000259" key="6">
    <source>
        <dbReference type="Pfam" id="PF04547"/>
    </source>
</evidence>
<feature type="transmembrane region" description="Helical" evidence="5">
    <location>
        <begin position="506"/>
        <end position="532"/>
    </location>
</feature>
<evidence type="ECO:0000256" key="4">
    <source>
        <dbReference type="ARBA" id="ARBA00023136"/>
    </source>
</evidence>
<feature type="transmembrane region" description="Helical" evidence="5">
    <location>
        <begin position="553"/>
        <end position="583"/>
    </location>
</feature>
<dbReference type="OrthoDB" id="296386at2759"/>
<accession>A0A444XCW3</accession>
<dbReference type="Proteomes" id="UP000464620">
    <property type="component" value="Chromosome B09"/>
</dbReference>
<evidence type="ECO:0000313" key="8">
    <source>
        <dbReference type="EMBL" id="RYQ87571.1"/>
    </source>
</evidence>
<dbReference type="InterPro" id="IPR007632">
    <property type="entry name" value="Anoctamin"/>
</dbReference>
<evidence type="ECO:0000256" key="3">
    <source>
        <dbReference type="ARBA" id="ARBA00022989"/>
    </source>
</evidence>
<dbReference type="GO" id="GO:0016020">
    <property type="term" value="C:membrane"/>
    <property type="evidence" value="ECO:0007669"/>
    <property type="project" value="UniProtKB-SubCell"/>
</dbReference>
<organism evidence="8 9">
    <name type="scientific">Arachis hypogaea</name>
    <name type="common">Peanut</name>
    <dbReference type="NCBI Taxonomy" id="3818"/>
    <lineage>
        <taxon>Eukaryota</taxon>
        <taxon>Viridiplantae</taxon>
        <taxon>Streptophyta</taxon>
        <taxon>Embryophyta</taxon>
        <taxon>Tracheophyta</taxon>
        <taxon>Spermatophyta</taxon>
        <taxon>Magnoliopsida</taxon>
        <taxon>eudicotyledons</taxon>
        <taxon>Gunneridae</taxon>
        <taxon>Pentapetalae</taxon>
        <taxon>rosids</taxon>
        <taxon>fabids</taxon>
        <taxon>Fabales</taxon>
        <taxon>Fabaceae</taxon>
        <taxon>Papilionoideae</taxon>
        <taxon>50 kb inversion clade</taxon>
        <taxon>dalbergioids sensu lato</taxon>
        <taxon>Dalbergieae</taxon>
        <taxon>Pterocarpus clade</taxon>
        <taxon>Arachis</taxon>
    </lineage>
</organism>
<dbReference type="Proteomes" id="UP000289738">
    <property type="component" value="Chromosome B09"/>
</dbReference>
<dbReference type="STRING" id="3818.A0A444XCW3"/>
<feature type="transmembrane region" description="Helical" evidence="5">
    <location>
        <begin position="229"/>
        <end position="251"/>
    </location>
</feature>
<evidence type="ECO:0000256" key="2">
    <source>
        <dbReference type="ARBA" id="ARBA00022692"/>
    </source>
</evidence>
<feature type="transmembrane region" description="Helical" evidence="5">
    <location>
        <begin position="595"/>
        <end position="612"/>
    </location>
</feature>
<proteinExistence type="predicted"/>
<dbReference type="PANTHER" id="PTHR12308:SF73">
    <property type="entry name" value="ANOCTAMIN"/>
    <property type="match status" value="1"/>
</dbReference>
<dbReference type="PANTHER" id="PTHR12308">
    <property type="entry name" value="ANOCTAMIN"/>
    <property type="match status" value="1"/>
</dbReference>
<dbReference type="GO" id="GO:0005254">
    <property type="term" value="F:chloride channel activity"/>
    <property type="evidence" value="ECO:0007669"/>
    <property type="project" value="TreeGrafter"/>
</dbReference>
<evidence type="ECO:0000313" key="9">
    <source>
        <dbReference type="Proteomes" id="UP000289738"/>
    </source>
</evidence>
<evidence type="ECO:0000256" key="5">
    <source>
        <dbReference type="SAM" id="Phobius"/>
    </source>
</evidence>
<dbReference type="AlphaFoldDB" id="A0A444XCW3"/>
<comment type="subcellular location">
    <subcellularLocation>
        <location evidence="1">Membrane</location>
        <topology evidence="1">Multi-pass membrane protein</topology>
    </subcellularLocation>
</comment>
<feature type="transmembrane region" description="Helical" evidence="5">
    <location>
        <begin position="196"/>
        <end position="223"/>
    </location>
</feature>
<feature type="transmembrane region" description="Helical" evidence="5">
    <location>
        <begin position="323"/>
        <end position="342"/>
    </location>
</feature>
<keyword evidence="2 5" id="KW-0812">Transmembrane</keyword>
<feature type="domain" description="Anoctamin transmembrane" evidence="6">
    <location>
        <begin position="188"/>
        <end position="629"/>
    </location>
</feature>
<evidence type="ECO:0000313" key="10">
    <source>
        <dbReference type="Proteomes" id="UP000464620"/>
    </source>
</evidence>
<dbReference type="Gramene" id="arahy.Tifrunner.gnm2.ann2.Ah19g067000.1">
    <property type="protein sequence ID" value="arahy.Tifrunner.gnm2.ann2.Ah19g067000.1-CDS"/>
    <property type="gene ID" value="arahy.Tifrunner.gnm2.ann2.Ah19g067000"/>
</dbReference>
<dbReference type="SMR" id="A0A444XCW3"/>